<evidence type="ECO:0000313" key="5">
    <source>
        <dbReference type="Proteomes" id="UP000651668"/>
    </source>
</evidence>
<dbReference type="Pfam" id="PF05163">
    <property type="entry name" value="DinB"/>
    <property type="match status" value="1"/>
</dbReference>
<reference evidence="4" key="2">
    <citation type="submission" date="2020-09" db="EMBL/GenBank/DDBJ databases">
        <authorList>
            <person name="Sun Q."/>
            <person name="Zhou Y."/>
        </authorList>
    </citation>
    <scope>NUCLEOTIDE SEQUENCE</scope>
    <source>
        <strain evidence="4">CGMCC 1.15343</strain>
    </source>
</reference>
<evidence type="ECO:0000256" key="1">
    <source>
        <dbReference type="ARBA" id="ARBA00008635"/>
    </source>
</evidence>
<feature type="binding site" evidence="3">
    <location>
        <position position="47"/>
    </location>
    <ligand>
        <name>a divalent metal cation</name>
        <dbReference type="ChEBI" id="CHEBI:60240"/>
    </ligand>
</feature>
<evidence type="ECO:0000256" key="2">
    <source>
        <dbReference type="ARBA" id="ARBA00022723"/>
    </source>
</evidence>
<dbReference type="InterPro" id="IPR034660">
    <property type="entry name" value="DinB/YfiT-like"/>
</dbReference>
<dbReference type="EMBL" id="BMIL01000001">
    <property type="protein sequence ID" value="GGC53050.1"/>
    <property type="molecule type" value="Genomic_DNA"/>
</dbReference>
<feature type="binding site" evidence="3">
    <location>
        <position position="137"/>
    </location>
    <ligand>
        <name>a divalent metal cation</name>
        <dbReference type="ChEBI" id="CHEBI:60240"/>
    </ligand>
</feature>
<evidence type="ECO:0000313" key="4">
    <source>
        <dbReference type="EMBL" id="GGC53050.1"/>
    </source>
</evidence>
<evidence type="ECO:0000256" key="3">
    <source>
        <dbReference type="PIRSR" id="PIRSR607837-1"/>
    </source>
</evidence>
<proteinExistence type="inferred from homology"/>
<protein>
    <recommendedName>
        <fullName evidence="6">Damage-inducible protein DinB</fullName>
    </recommendedName>
</protein>
<dbReference type="SUPFAM" id="SSF109854">
    <property type="entry name" value="DinB/YfiT-like putative metalloenzymes"/>
    <property type="match status" value="1"/>
</dbReference>
<dbReference type="RefSeq" id="WP_188625072.1">
    <property type="nucleotide sequence ID" value="NZ_BMIL01000001.1"/>
</dbReference>
<keyword evidence="5" id="KW-1185">Reference proteome</keyword>
<keyword evidence="2 3" id="KW-0479">Metal-binding</keyword>
<dbReference type="Gene3D" id="1.20.120.450">
    <property type="entry name" value="dinb family like domain"/>
    <property type="match status" value="1"/>
</dbReference>
<dbReference type="Proteomes" id="UP000651668">
    <property type="component" value="Unassembled WGS sequence"/>
</dbReference>
<organism evidence="4 5">
    <name type="scientific">Pedobacter quisquiliarum</name>
    <dbReference type="NCBI Taxonomy" id="1834438"/>
    <lineage>
        <taxon>Bacteria</taxon>
        <taxon>Pseudomonadati</taxon>
        <taxon>Bacteroidota</taxon>
        <taxon>Sphingobacteriia</taxon>
        <taxon>Sphingobacteriales</taxon>
        <taxon>Sphingobacteriaceae</taxon>
        <taxon>Pedobacter</taxon>
    </lineage>
</organism>
<dbReference type="InterPro" id="IPR007837">
    <property type="entry name" value="DinB"/>
</dbReference>
<evidence type="ECO:0008006" key="6">
    <source>
        <dbReference type="Google" id="ProtNLM"/>
    </source>
</evidence>
<dbReference type="AlphaFoldDB" id="A0A916U056"/>
<reference evidence="4" key="1">
    <citation type="journal article" date="2014" name="Int. J. Syst. Evol. Microbiol.">
        <title>Complete genome sequence of Corynebacterium casei LMG S-19264T (=DSM 44701T), isolated from a smear-ripened cheese.</title>
        <authorList>
            <consortium name="US DOE Joint Genome Institute (JGI-PGF)"/>
            <person name="Walter F."/>
            <person name="Albersmeier A."/>
            <person name="Kalinowski J."/>
            <person name="Ruckert C."/>
        </authorList>
    </citation>
    <scope>NUCLEOTIDE SEQUENCE</scope>
    <source>
        <strain evidence="4">CGMCC 1.15343</strain>
    </source>
</reference>
<accession>A0A916U056</accession>
<dbReference type="GO" id="GO:0046872">
    <property type="term" value="F:metal ion binding"/>
    <property type="evidence" value="ECO:0007669"/>
    <property type="project" value="UniProtKB-KW"/>
</dbReference>
<name>A0A916U056_9SPHI</name>
<comment type="caution">
    <text evidence="4">The sequence shown here is derived from an EMBL/GenBank/DDBJ whole genome shotgun (WGS) entry which is preliminary data.</text>
</comment>
<comment type="similarity">
    <text evidence="1">Belongs to the DinB family.</text>
</comment>
<gene>
    <name evidence="4" type="ORF">GCM10011387_03210</name>
</gene>
<sequence length="163" mass="18745">MSTIKEFLEELDQESVVTRKMLERIPDDKLEWQPHVKSMPIKMLAGHIAELAGWITLAFATDELDFATTPYKLPEWNTNAELLDFFEQQLAGAKEHLMNGKEEDLEPQWTLRNGEIVYMTLTKRALVRQSLSQIIHHRAQLGVYLRLLDIPIPGTYGPSADEQ</sequence>